<dbReference type="Pfam" id="PF17039">
    <property type="entry name" value="Glyco_tran_10_N"/>
    <property type="match status" value="1"/>
</dbReference>
<gene>
    <name evidence="14" type="ORF">EDS130_LOCUS37890</name>
    <name evidence="15" type="ORF">XAT740_LOCUS42115</name>
</gene>
<evidence type="ECO:0000259" key="12">
    <source>
        <dbReference type="Pfam" id="PF00852"/>
    </source>
</evidence>
<dbReference type="InterPro" id="IPR038577">
    <property type="entry name" value="GT10-like_C_sf"/>
</dbReference>
<evidence type="ECO:0000259" key="13">
    <source>
        <dbReference type="Pfam" id="PF17039"/>
    </source>
</evidence>
<keyword evidence="4 11" id="KW-0808">Transferase</keyword>
<evidence type="ECO:0000256" key="5">
    <source>
        <dbReference type="ARBA" id="ARBA00022692"/>
    </source>
</evidence>
<comment type="subcellular location">
    <subcellularLocation>
        <location evidence="10">Endomembrane system</location>
        <topology evidence="10">Single-pass type II membrane protein</topology>
    </subcellularLocation>
    <subcellularLocation>
        <location evidence="11">Golgi apparatus</location>
        <location evidence="11">Golgi stack membrane</location>
        <topology evidence="11">Single-pass type II membrane protein</topology>
    </subcellularLocation>
</comment>
<organism evidence="15 16">
    <name type="scientific">Adineta ricciae</name>
    <name type="common">Rotifer</name>
    <dbReference type="NCBI Taxonomy" id="249248"/>
    <lineage>
        <taxon>Eukaryota</taxon>
        <taxon>Metazoa</taxon>
        <taxon>Spiralia</taxon>
        <taxon>Gnathifera</taxon>
        <taxon>Rotifera</taxon>
        <taxon>Eurotatoria</taxon>
        <taxon>Bdelloidea</taxon>
        <taxon>Adinetida</taxon>
        <taxon>Adinetidae</taxon>
        <taxon>Adineta</taxon>
    </lineage>
</organism>
<dbReference type="GO" id="GO:0046920">
    <property type="term" value="F:alpha-(1-&gt;3)-fucosyltransferase activity"/>
    <property type="evidence" value="ECO:0007669"/>
    <property type="project" value="TreeGrafter"/>
</dbReference>
<evidence type="ECO:0000256" key="6">
    <source>
        <dbReference type="ARBA" id="ARBA00022968"/>
    </source>
</evidence>
<feature type="domain" description="Fucosyltransferase C-terminal" evidence="12">
    <location>
        <begin position="269"/>
        <end position="426"/>
    </location>
</feature>
<keyword evidence="11" id="KW-0333">Golgi apparatus</keyword>
<evidence type="ECO:0000256" key="1">
    <source>
        <dbReference type="ARBA" id="ARBA00004922"/>
    </source>
</evidence>
<dbReference type="PANTHER" id="PTHR11929">
    <property type="entry name" value="ALPHA- 1,3 -FUCOSYLTRANSFERASE"/>
    <property type="match status" value="1"/>
</dbReference>
<dbReference type="UniPathway" id="UPA00378"/>
<dbReference type="Pfam" id="PF00852">
    <property type="entry name" value="Glyco_transf_10"/>
    <property type="match status" value="1"/>
</dbReference>
<dbReference type="PANTHER" id="PTHR11929:SF145">
    <property type="entry name" value="ALPHA-(1,3)-FUCOSYLTRANSFERASE FUT-1"/>
    <property type="match status" value="1"/>
</dbReference>
<sequence length="520" mass="62401">MFINKNKSRRKILLYFICLSSSLLFICYYSIINIFQPFIPKVRIQSERKDPFKKIFISHYTTTYGKRTDSKSKIFNNNLENICALLDPEEYPYANAVFVSLIDLVHLPTLPSSNESYRKKYQSQFWLLHTEESPRKSYETVQLNDITDLDDWFNLTATLKPESDIHIQYNGYRIKPEIINFLEKKFNKTYPRTNFSQFILKKDFVEKTNSFYMKTLANVLSKEINLRQDYHANTCPYTCNTPLSNDLILYLQPYLKPRNFQMKNRNIVYIAWFVSNCNTHSNREEYVSKLRSQKGIQIDIFGFCSSLFNSRRLSERCRKGIPNCTLDILTKYRFYLSFENSKCDTYITEKYWINGLNQHAVPIVLGASREQYKRIAVPYSYIHVDDYQSVEQLAEELHRLNQNDSEYMKYLQWTQLYDVGSDYMPTILYDIHSTLCFLGHYQRLYEMEKVNQESKYLLELIRYLFSIKNITLKNFNWNTATTKLIKISDFYNPKVNCWDYDYPSIFKRIWNFFFIWTKLF</sequence>
<evidence type="ECO:0000313" key="15">
    <source>
        <dbReference type="EMBL" id="CAF1540066.1"/>
    </source>
</evidence>
<feature type="domain" description="Fucosyltransferase N-terminal" evidence="13">
    <location>
        <begin position="84"/>
        <end position="169"/>
    </location>
</feature>
<evidence type="ECO:0000256" key="8">
    <source>
        <dbReference type="ARBA" id="ARBA00023136"/>
    </source>
</evidence>
<name>A0A815W3U9_ADIRI</name>
<dbReference type="Proteomes" id="UP000663828">
    <property type="component" value="Unassembled WGS sequence"/>
</dbReference>
<evidence type="ECO:0000256" key="9">
    <source>
        <dbReference type="ARBA" id="ARBA00023180"/>
    </source>
</evidence>
<evidence type="ECO:0000256" key="7">
    <source>
        <dbReference type="ARBA" id="ARBA00022989"/>
    </source>
</evidence>
<evidence type="ECO:0000256" key="3">
    <source>
        <dbReference type="ARBA" id="ARBA00022676"/>
    </source>
</evidence>
<keyword evidence="16" id="KW-1185">Reference proteome</keyword>
<evidence type="ECO:0000313" key="14">
    <source>
        <dbReference type="EMBL" id="CAF1426369.1"/>
    </source>
</evidence>
<dbReference type="AlphaFoldDB" id="A0A815W3U9"/>
<keyword evidence="9" id="KW-0325">Glycoprotein</keyword>
<evidence type="ECO:0000313" key="16">
    <source>
        <dbReference type="Proteomes" id="UP000663828"/>
    </source>
</evidence>
<protein>
    <recommendedName>
        <fullName evidence="11">Fucosyltransferase</fullName>
        <ecNumber evidence="11">2.4.1.-</ecNumber>
    </recommendedName>
</protein>
<feature type="transmembrane region" description="Helical" evidence="11">
    <location>
        <begin position="12"/>
        <end position="31"/>
    </location>
</feature>
<dbReference type="FunFam" id="3.40.50.11660:FF:000002">
    <property type="entry name" value="Alpha-(1,3)-fucosyltransferase"/>
    <property type="match status" value="1"/>
</dbReference>
<dbReference type="GO" id="GO:0032580">
    <property type="term" value="C:Golgi cisterna membrane"/>
    <property type="evidence" value="ECO:0007669"/>
    <property type="project" value="UniProtKB-SubCell"/>
</dbReference>
<dbReference type="EMBL" id="CAJNOJ010000383">
    <property type="protein sequence ID" value="CAF1426369.1"/>
    <property type="molecule type" value="Genomic_DNA"/>
</dbReference>
<comment type="pathway">
    <text evidence="1">Protein modification; protein glycosylation.</text>
</comment>
<proteinExistence type="inferred from homology"/>
<dbReference type="EC" id="2.4.1.-" evidence="11"/>
<comment type="similarity">
    <text evidence="2 11">Belongs to the glycosyltransferase 10 family.</text>
</comment>
<reference evidence="15" key="1">
    <citation type="submission" date="2021-02" db="EMBL/GenBank/DDBJ databases">
        <authorList>
            <person name="Nowell W R."/>
        </authorList>
    </citation>
    <scope>NUCLEOTIDE SEQUENCE</scope>
</reference>
<evidence type="ECO:0000256" key="11">
    <source>
        <dbReference type="RuleBase" id="RU003832"/>
    </source>
</evidence>
<dbReference type="EMBL" id="CAJNOR010005011">
    <property type="protein sequence ID" value="CAF1540066.1"/>
    <property type="molecule type" value="Genomic_DNA"/>
</dbReference>
<evidence type="ECO:0000256" key="10">
    <source>
        <dbReference type="ARBA" id="ARBA00060399"/>
    </source>
</evidence>
<dbReference type="Proteomes" id="UP000663852">
    <property type="component" value="Unassembled WGS sequence"/>
</dbReference>
<keyword evidence="6" id="KW-0735">Signal-anchor</keyword>
<dbReference type="InterPro" id="IPR001503">
    <property type="entry name" value="Glyco_trans_10"/>
</dbReference>
<comment type="caution">
    <text evidence="15">The sequence shown here is derived from an EMBL/GenBank/DDBJ whole genome shotgun (WGS) entry which is preliminary data.</text>
</comment>
<accession>A0A815W3U9</accession>
<dbReference type="Gene3D" id="3.40.50.11660">
    <property type="entry name" value="Glycosyl transferase family 10, C-terminal domain"/>
    <property type="match status" value="1"/>
</dbReference>
<dbReference type="OrthoDB" id="427096at2759"/>
<keyword evidence="3 11" id="KW-0328">Glycosyltransferase</keyword>
<keyword evidence="7 11" id="KW-1133">Transmembrane helix</keyword>
<dbReference type="SUPFAM" id="SSF53756">
    <property type="entry name" value="UDP-Glycosyltransferase/glycogen phosphorylase"/>
    <property type="match status" value="2"/>
</dbReference>
<dbReference type="InterPro" id="IPR055270">
    <property type="entry name" value="Glyco_tran_10_C"/>
</dbReference>
<evidence type="ECO:0000256" key="4">
    <source>
        <dbReference type="ARBA" id="ARBA00022679"/>
    </source>
</evidence>
<evidence type="ECO:0000256" key="2">
    <source>
        <dbReference type="ARBA" id="ARBA00008919"/>
    </source>
</evidence>
<keyword evidence="5 11" id="KW-0812">Transmembrane</keyword>
<keyword evidence="8 11" id="KW-0472">Membrane</keyword>
<dbReference type="InterPro" id="IPR031481">
    <property type="entry name" value="Glyco_tran_10_N"/>
</dbReference>